<dbReference type="Proteomes" id="UP001529369">
    <property type="component" value="Unassembled WGS sequence"/>
</dbReference>
<gene>
    <name evidence="2" type="primary">addB</name>
    <name evidence="2" type="ORF">QWZ14_03585</name>
</gene>
<sequence>MPLFHIPTHLPFLDCLAAGVLRLIPGESPERLSRVTILLPTRRSARALRTSFLRAAEGQTLLLPRMRALAGLSTEDADELALPTLLDLPPAVDPLQRQAVLTKFILRLPRDTGGPATPEQAWSLAAALATLLDEIALEEKDLELLAGTAPDALAEHWLQRLTALVPETHAAHWQITLTFLRGIMAAWQVWLDEAGLLDIGMRRVQALRAQTRDWQERPPADPVIAAGIGVGGTIPAAEELLRVIAHDLPQGMVVLHGVDASSAEAKVWEAVPAAATHPFCGQRRLLAALGVEKDAIKRWDGCPPEEAVDQAAPIRRPDLLGMALRPAAGLPAWQSRVPSDWVPAMRGLSLLVAPDAQTEAAAIALTLREALEQEGARAALVTPDRDLARRVSSELARHGITADDSAGEPLGGTPTGSFLRLLAELAASELAPVPLLAVLKHPMCAGGWDRGDWVRAARRLERAALRGPRPAPGLDGLRAAAKAGLRREDRAEVLAEVMALLDRLGEALGPFTSLPAHIARPPIGLLEEHLAAAEALAATDLVAGGLRLYAGEEGEALASHLAGLEPAMALLPPLAPSAWPALFEAAMDGAAAPSLRGSRGRDGGVHPRVEILGLLEARLLSFDRVVLGALDETVWPLATDPGPWMSRPMRRDFGLPEPEARIGRVCADFLFAACSAPEAVLSRAAKRGGAPTVPARWLTRLETFLRGQVGAAHPKGLLLESSQAVGWAAALDRPGRVAPCARPAPRPPLAARPQTLSVTEVETLLADPYAFYARRVLRLRPVDPLDAEVGASDYGNLVHATMAHFVHRLAAGPWPGPGAARAMFDEAAAVALDEAGARPGLLAFWQPRLARIGDFVLRQESEARAGNRIARSLCELTGQVTLRQPDGRAVTLTARADRIDVMANGQFAILDYKTGTVPSRNAVKDGHKPQLVLEAAMAARGAFAGLAAGDAGTLAYWKLNGGPEPGKVHPVSTERDEIAQLGQEAMEKVGALAARFLLGAAAFTAWPHPGREAAGDDYLHLSRRAEWAGAEDAADG</sequence>
<dbReference type="InterPro" id="IPR014153">
    <property type="entry name" value="Ds_break_AddB"/>
</dbReference>
<dbReference type="InterPro" id="IPR011604">
    <property type="entry name" value="PDDEXK-like_dom_sf"/>
</dbReference>
<evidence type="ECO:0000259" key="1">
    <source>
        <dbReference type="Pfam" id="PF12705"/>
    </source>
</evidence>
<dbReference type="NCBIfam" id="TIGR02786">
    <property type="entry name" value="addB_alphas"/>
    <property type="match status" value="1"/>
</dbReference>
<proteinExistence type="predicted"/>
<dbReference type="InterPro" id="IPR038726">
    <property type="entry name" value="PDDEXK_AddAB-type"/>
</dbReference>
<dbReference type="InterPro" id="IPR027417">
    <property type="entry name" value="P-loop_NTPase"/>
</dbReference>
<comment type="caution">
    <text evidence="2">The sequence shown here is derived from an EMBL/GenBank/DDBJ whole genome shotgun (WGS) entry which is preliminary data.</text>
</comment>
<evidence type="ECO:0000313" key="3">
    <source>
        <dbReference type="Proteomes" id="UP001529369"/>
    </source>
</evidence>
<dbReference type="Gene3D" id="3.90.320.10">
    <property type="match status" value="1"/>
</dbReference>
<reference evidence="3" key="1">
    <citation type="journal article" date="2019" name="Int. J. Syst. Evol. Microbiol.">
        <title>The Global Catalogue of Microorganisms (GCM) 10K type strain sequencing project: providing services to taxonomists for standard genome sequencing and annotation.</title>
        <authorList>
            <consortium name="The Broad Institute Genomics Platform"/>
            <consortium name="The Broad Institute Genome Sequencing Center for Infectious Disease"/>
            <person name="Wu L."/>
            <person name="Ma J."/>
        </authorList>
    </citation>
    <scope>NUCLEOTIDE SEQUENCE [LARGE SCALE GENOMIC DNA]</scope>
    <source>
        <strain evidence="3">CECT 7131</strain>
    </source>
</reference>
<organism evidence="2 3">
    <name type="scientific">Paeniroseomonas aquatica</name>
    <dbReference type="NCBI Taxonomy" id="373043"/>
    <lineage>
        <taxon>Bacteria</taxon>
        <taxon>Pseudomonadati</taxon>
        <taxon>Pseudomonadota</taxon>
        <taxon>Alphaproteobacteria</taxon>
        <taxon>Acetobacterales</taxon>
        <taxon>Acetobacteraceae</taxon>
        <taxon>Paeniroseomonas</taxon>
    </lineage>
</organism>
<dbReference type="SUPFAM" id="SSF52540">
    <property type="entry name" value="P-loop containing nucleoside triphosphate hydrolases"/>
    <property type="match status" value="1"/>
</dbReference>
<name>A0ABT8A152_9PROT</name>
<accession>A0ABT8A152</accession>
<dbReference type="Pfam" id="PF12705">
    <property type="entry name" value="PDDEXK_1"/>
    <property type="match status" value="1"/>
</dbReference>
<protein>
    <submittedName>
        <fullName evidence="2">Double-strand break repair protein AddB</fullName>
    </submittedName>
</protein>
<keyword evidence="3" id="KW-1185">Reference proteome</keyword>
<feature type="domain" description="PD-(D/E)XK endonuclease-like" evidence="1">
    <location>
        <begin position="755"/>
        <end position="994"/>
    </location>
</feature>
<evidence type="ECO:0000313" key="2">
    <source>
        <dbReference type="EMBL" id="MDN3563455.1"/>
    </source>
</evidence>
<dbReference type="EMBL" id="JAUFPN010000033">
    <property type="protein sequence ID" value="MDN3563455.1"/>
    <property type="molecule type" value="Genomic_DNA"/>
</dbReference>
<dbReference type="RefSeq" id="WP_290315195.1">
    <property type="nucleotide sequence ID" value="NZ_JAUFPN010000033.1"/>
</dbReference>